<dbReference type="EMBL" id="JACBZV010000002">
    <property type="protein sequence ID" value="NYJ10480.1"/>
    <property type="molecule type" value="Genomic_DNA"/>
</dbReference>
<organism evidence="2 4">
    <name type="scientific">Rhizobium leguminosarum</name>
    <dbReference type="NCBI Taxonomy" id="384"/>
    <lineage>
        <taxon>Bacteria</taxon>
        <taxon>Pseudomonadati</taxon>
        <taxon>Pseudomonadota</taxon>
        <taxon>Alphaproteobacteria</taxon>
        <taxon>Hyphomicrobiales</taxon>
        <taxon>Rhizobiaceae</taxon>
        <taxon>Rhizobium/Agrobacterium group</taxon>
        <taxon>Rhizobium</taxon>
    </lineage>
</organism>
<reference evidence="2 4" key="1">
    <citation type="submission" date="2020-07" db="EMBL/GenBank/DDBJ databases">
        <title>Genomic Encyclopedia of Type Strains, Phase IV (KMG-V): Genome sequencing to study the core and pangenomes of soil and plant-associated prokaryotes.</title>
        <authorList>
            <person name="Whitman W."/>
        </authorList>
    </citation>
    <scope>NUCLEOTIDE SEQUENCE [LARGE SCALE GENOMIC DNA]</scope>
    <source>
        <strain evidence="1 3">SEMIA 4011</strain>
        <strain evidence="2 4">SEMIA 4052</strain>
    </source>
</reference>
<sequence>MVYVPHPAEVKIVDRGYPIAQGQKAIAEMAADKSGPSRYQGMHVGSSI</sequence>
<dbReference type="Proteomes" id="UP000535276">
    <property type="component" value="Unassembled WGS sequence"/>
</dbReference>
<dbReference type="EMBL" id="JACIIJ010000018">
    <property type="protein sequence ID" value="MBB6224877.1"/>
    <property type="molecule type" value="Genomic_DNA"/>
</dbReference>
<evidence type="ECO:0000313" key="2">
    <source>
        <dbReference type="EMBL" id="NYJ10480.1"/>
    </source>
</evidence>
<evidence type="ECO:0000313" key="3">
    <source>
        <dbReference type="Proteomes" id="UP000517187"/>
    </source>
</evidence>
<dbReference type="AlphaFoldDB" id="A0A7Z0DX08"/>
<evidence type="ECO:0000313" key="4">
    <source>
        <dbReference type="Proteomes" id="UP000535276"/>
    </source>
</evidence>
<comment type="caution">
    <text evidence="2">The sequence shown here is derived from an EMBL/GenBank/DDBJ whole genome shotgun (WGS) entry which is preliminary data.</text>
</comment>
<gene>
    <name evidence="1" type="ORF">GGE66_005898</name>
    <name evidence="2" type="ORF">GGI64_001527</name>
</gene>
<protein>
    <submittedName>
        <fullName evidence="2">Uncharacterized protein</fullName>
    </submittedName>
</protein>
<proteinExistence type="predicted"/>
<evidence type="ECO:0000313" key="1">
    <source>
        <dbReference type="EMBL" id="MBB6224877.1"/>
    </source>
</evidence>
<accession>A0A7Z0DX08</accession>
<name>A0A7Z0DX08_RHILE</name>
<dbReference type="Proteomes" id="UP000517187">
    <property type="component" value="Unassembled WGS sequence"/>
</dbReference>
<dbReference type="RefSeq" id="WP_245279850.1">
    <property type="nucleotide sequence ID" value="NZ_JACBZV010000002.1"/>
</dbReference>